<reference evidence="6 7" key="1">
    <citation type="submission" date="2013-02" db="EMBL/GenBank/DDBJ databases">
        <title>The Genome Sequence of Enterococcus phoeniculicola BAA-412.</title>
        <authorList>
            <consortium name="The Broad Institute Genome Sequencing Platform"/>
            <consortium name="The Broad Institute Genome Sequencing Center for Infectious Disease"/>
            <person name="Earl A.M."/>
            <person name="Gilmore M.S."/>
            <person name="Lebreton F."/>
            <person name="Walker B."/>
            <person name="Young S.K."/>
            <person name="Zeng Q."/>
            <person name="Gargeya S."/>
            <person name="Fitzgerald M."/>
            <person name="Haas B."/>
            <person name="Abouelleil A."/>
            <person name="Alvarado L."/>
            <person name="Arachchi H.M."/>
            <person name="Berlin A.M."/>
            <person name="Chapman S.B."/>
            <person name="Dewar J."/>
            <person name="Goldberg J."/>
            <person name="Griggs A."/>
            <person name="Gujja S."/>
            <person name="Hansen M."/>
            <person name="Howarth C."/>
            <person name="Imamovic A."/>
            <person name="Larimer J."/>
            <person name="McCowan C."/>
            <person name="Murphy C."/>
            <person name="Neiman D."/>
            <person name="Pearson M."/>
            <person name="Priest M."/>
            <person name="Roberts A."/>
            <person name="Saif S."/>
            <person name="Shea T."/>
            <person name="Sisk P."/>
            <person name="Sykes S."/>
            <person name="Wortman J."/>
            <person name="Nusbaum C."/>
            <person name="Birren B."/>
        </authorList>
    </citation>
    <scope>NUCLEOTIDE SEQUENCE [LARGE SCALE GENOMIC DNA]</scope>
    <source>
        <strain evidence="6 7">ATCC BAA-412</strain>
    </source>
</reference>
<accession>R3WIA5</accession>
<dbReference type="GO" id="GO:1901135">
    <property type="term" value="P:carbohydrate derivative metabolic process"/>
    <property type="evidence" value="ECO:0007669"/>
    <property type="project" value="InterPro"/>
</dbReference>
<evidence type="ECO:0000256" key="3">
    <source>
        <dbReference type="ARBA" id="ARBA00023163"/>
    </source>
</evidence>
<dbReference type="AlphaFoldDB" id="R3WIA5"/>
<dbReference type="PATRIC" id="fig|1158610.3.peg.683"/>
<dbReference type="eggNOG" id="COG1737">
    <property type="taxonomic scope" value="Bacteria"/>
</dbReference>
<dbReference type="HOGENOM" id="CLU_055769_2_1_9"/>
<evidence type="ECO:0000259" key="4">
    <source>
        <dbReference type="PROSITE" id="PS51071"/>
    </source>
</evidence>
<dbReference type="PANTHER" id="PTHR30514">
    <property type="entry name" value="GLUCOKINASE"/>
    <property type="match status" value="1"/>
</dbReference>
<evidence type="ECO:0000256" key="1">
    <source>
        <dbReference type="ARBA" id="ARBA00023015"/>
    </source>
</evidence>
<feature type="domain" description="HTH rpiR-type" evidence="4">
    <location>
        <begin position="1"/>
        <end position="75"/>
    </location>
</feature>
<dbReference type="GO" id="GO:0003700">
    <property type="term" value="F:DNA-binding transcription factor activity"/>
    <property type="evidence" value="ECO:0007669"/>
    <property type="project" value="InterPro"/>
</dbReference>
<organism evidence="6 7">
    <name type="scientific">Enterococcus phoeniculicola ATCC BAA-412</name>
    <dbReference type="NCBI Taxonomy" id="1158610"/>
    <lineage>
        <taxon>Bacteria</taxon>
        <taxon>Bacillati</taxon>
        <taxon>Bacillota</taxon>
        <taxon>Bacilli</taxon>
        <taxon>Lactobacillales</taxon>
        <taxon>Enterococcaceae</taxon>
        <taxon>Enterococcus</taxon>
    </lineage>
</organism>
<name>R3WIA5_9ENTE</name>
<dbReference type="OrthoDB" id="3684496at2"/>
<protein>
    <recommendedName>
        <fullName evidence="8">Phosphosugar-binding transcriptional regulator</fullName>
    </recommendedName>
</protein>
<dbReference type="SUPFAM" id="SSF53697">
    <property type="entry name" value="SIS domain"/>
    <property type="match status" value="1"/>
</dbReference>
<dbReference type="SUPFAM" id="SSF46689">
    <property type="entry name" value="Homeodomain-like"/>
    <property type="match status" value="1"/>
</dbReference>
<keyword evidence="3" id="KW-0804">Transcription</keyword>
<dbReference type="Proteomes" id="UP000013785">
    <property type="component" value="Unassembled WGS sequence"/>
</dbReference>
<evidence type="ECO:0000259" key="5">
    <source>
        <dbReference type="PROSITE" id="PS51464"/>
    </source>
</evidence>
<dbReference type="Pfam" id="PF01418">
    <property type="entry name" value="HTH_6"/>
    <property type="match status" value="1"/>
</dbReference>
<sequence length="291" mass="33264">MLIKEQLETGDFSQAERVTISFLLDHPERLEAMTIQEIATETFTQPSTLVRIAKKLQFVGWKDLKQAYLEEWHYLSKNFTKVDANLPFLQTDSTMTIINKLAFLEKSTIDDIVSLLHHDSLSNAKQLLLNAEVIRVFSQNANLLIAQDFALKMNRIRKPVTLSSTKGEENYEAYNVPRNGCAILISYSGENRAILKINQILKSRDVPTIAITSIGDNSLSRECTCFLPVTTREKLYSKIGNFTTNISIIFLLDALYSLVFAENYERNLEHLKRLGQLVDKRKIAVDVMREE</sequence>
<dbReference type="CDD" id="cd05013">
    <property type="entry name" value="SIS_RpiR"/>
    <property type="match status" value="1"/>
</dbReference>
<dbReference type="InterPro" id="IPR047640">
    <property type="entry name" value="RpiR-like"/>
</dbReference>
<dbReference type="InterPro" id="IPR036388">
    <property type="entry name" value="WH-like_DNA-bd_sf"/>
</dbReference>
<dbReference type="PROSITE" id="PS51071">
    <property type="entry name" value="HTH_RPIR"/>
    <property type="match status" value="1"/>
</dbReference>
<feature type="domain" description="SIS" evidence="5">
    <location>
        <begin position="124"/>
        <end position="265"/>
    </location>
</feature>
<dbReference type="InterPro" id="IPR035472">
    <property type="entry name" value="RpiR-like_SIS"/>
</dbReference>
<evidence type="ECO:0008006" key="8">
    <source>
        <dbReference type="Google" id="ProtNLM"/>
    </source>
</evidence>
<dbReference type="PANTHER" id="PTHR30514:SF10">
    <property type="entry name" value="MURR_RPIR FAMILY TRANSCRIPTIONAL REGULATOR"/>
    <property type="match status" value="1"/>
</dbReference>
<dbReference type="GO" id="GO:0097367">
    <property type="term" value="F:carbohydrate derivative binding"/>
    <property type="evidence" value="ECO:0007669"/>
    <property type="project" value="InterPro"/>
</dbReference>
<dbReference type="GO" id="GO:0003677">
    <property type="term" value="F:DNA binding"/>
    <property type="evidence" value="ECO:0007669"/>
    <property type="project" value="UniProtKB-KW"/>
</dbReference>
<dbReference type="Gene3D" id="1.10.10.10">
    <property type="entry name" value="Winged helix-like DNA-binding domain superfamily/Winged helix DNA-binding domain"/>
    <property type="match status" value="1"/>
</dbReference>
<dbReference type="InterPro" id="IPR046348">
    <property type="entry name" value="SIS_dom_sf"/>
</dbReference>
<keyword evidence="2" id="KW-0238">DNA-binding</keyword>
<keyword evidence="7" id="KW-1185">Reference proteome</keyword>
<evidence type="ECO:0000256" key="2">
    <source>
        <dbReference type="ARBA" id="ARBA00023125"/>
    </source>
</evidence>
<dbReference type="InterPro" id="IPR001347">
    <property type="entry name" value="SIS_dom"/>
</dbReference>
<dbReference type="Gene3D" id="3.40.50.10490">
    <property type="entry name" value="Glucose-6-phosphate isomerase like protein, domain 1"/>
    <property type="match status" value="1"/>
</dbReference>
<dbReference type="EMBL" id="AJAT01000009">
    <property type="protein sequence ID" value="EOL47177.1"/>
    <property type="molecule type" value="Genomic_DNA"/>
</dbReference>
<dbReference type="PROSITE" id="PS51464">
    <property type="entry name" value="SIS"/>
    <property type="match status" value="1"/>
</dbReference>
<evidence type="ECO:0000313" key="7">
    <source>
        <dbReference type="Proteomes" id="UP000013785"/>
    </source>
</evidence>
<dbReference type="RefSeq" id="WP_010767381.1">
    <property type="nucleotide sequence ID" value="NZ_ASWE01000004.1"/>
</dbReference>
<dbReference type="InterPro" id="IPR009057">
    <property type="entry name" value="Homeodomain-like_sf"/>
</dbReference>
<dbReference type="Pfam" id="PF01380">
    <property type="entry name" value="SIS"/>
    <property type="match status" value="1"/>
</dbReference>
<keyword evidence="1" id="KW-0805">Transcription regulation</keyword>
<comment type="caution">
    <text evidence="6">The sequence shown here is derived from an EMBL/GenBank/DDBJ whole genome shotgun (WGS) entry which is preliminary data.</text>
</comment>
<evidence type="ECO:0000313" key="6">
    <source>
        <dbReference type="EMBL" id="EOL47177.1"/>
    </source>
</evidence>
<dbReference type="InterPro" id="IPR000281">
    <property type="entry name" value="HTH_RpiR"/>
</dbReference>
<gene>
    <name evidence="6" type="ORF">UC3_00708</name>
</gene>
<proteinExistence type="predicted"/>
<dbReference type="STRING" id="154621.RV11_GL002339"/>